<comment type="caution">
    <text evidence="2">The sequence shown here is derived from an EMBL/GenBank/DDBJ whole genome shotgun (WGS) entry which is preliminary data.</text>
</comment>
<gene>
    <name evidence="2" type="ORF">C7389_101242</name>
</gene>
<evidence type="ECO:0000313" key="3">
    <source>
        <dbReference type="Proteomes" id="UP000295129"/>
    </source>
</evidence>
<organism evidence="2 3">
    <name type="scientific">Azoarcus indigens</name>
    <dbReference type="NCBI Taxonomy" id="29545"/>
    <lineage>
        <taxon>Bacteria</taxon>
        <taxon>Pseudomonadati</taxon>
        <taxon>Pseudomonadota</taxon>
        <taxon>Betaproteobacteria</taxon>
        <taxon>Rhodocyclales</taxon>
        <taxon>Zoogloeaceae</taxon>
        <taxon>Azoarcus</taxon>
    </lineage>
</organism>
<evidence type="ECO:0000313" key="2">
    <source>
        <dbReference type="EMBL" id="TDN56863.1"/>
    </source>
</evidence>
<feature type="signal peptide" evidence="1">
    <location>
        <begin position="1"/>
        <end position="20"/>
    </location>
</feature>
<dbReference type="Proteomes" id="UP000295129">
    <property type="component" value="Unassembled WGS sequence"/>
</dbReference>
<dbReference type="EMBL" id="SNVV01000001">
    <property type="protein sequence ID" value="TDN56863.1"/>
    <property type="molecule type" value="Genomic_DNA"/>
</dbReference>
<name>A0A4R6EGC8_9RHOO</name>
<reference evidence="2 3" key="1">
    <citation type="submission" date="2019-03" db="EMBL/GenBank/DDBJ databases">
        <title>Genomic Encyclopedia of Type Strains, Phase IV (KMG-IV): sequencing the most valuable type-strain genomes for metagenomic binning, comparative biology and taxonomic classification.</title>
        <authorList>
            <person name="Goeker M."/>
        </authorList>
    </citation>
    <scope>NUCLEOTIDE SEQUENCE [LARGE SCALE GENOMIC DNA]</scope>
    <source>
        <strain evidence="2 3">DSM 12121</strain>
    </source>
</reference>
<feature type="chain" id="PRO_5020193418" description="Lipoprotein" evidence="1">
    <location>
        <begin position="21"/>
        <end position="217"/>
    </location>
</feature>
<proteinExistence type="predicted"/>
<evidence type="ECO:0008006" key="4">
    <source>
        <dbReference type="Google" id="ProtNLM"/>
    </source>
</evidence>
<protein>
    <recommendedName>
        <fullName evidence="4">Lipoprotein</fullName>
    </recommendedName>
</protein>
<keyword evidence="3" id="KW-1185">Reference proteome</keyword>
<dbReference type="AlphaFoldDB" id="A0A4R6EGC8"/>
<sequence>MGFKGWVAMLCAAAVLSGCASFRNNEIADAGALPDVSGYQNKPSVFVETHFFRGEPGAPVTEILVIRDKIHELVGKSLGDSGMFSRHSFDEADKAAADYTLRLDIYNHSNTGLAMAAGFISGFTFGVIPAAATDNYTLEAKLADTSGAVVSKATNKDSITTWIGLVFIPAMAATPEKALTGTLDNQLKTVLKELVAGGKLKYSDVMRRRAAPMFAGA</sequence>
<evidence type="ECO:0000256" key="1">
    <source>
        <dbReference type="SAM" id="SignalP"/>
    </source>
</evidence>
<keyword evidence="1" id="KW-0732">Signal</keyword>
<dbReference type="PROSITE" id="PS51257">
    <property type="entry name" value="PROKAR_LIPOPROTEIN"/>
    <property type="match status" value="1"/>
</dbReference>
<accession>A0A4R6EGC8</accession>